<gene>
    <name evidence="2" type="ORF">JTE90_022469</name>
</gene>
<protein>
    <recommendedName>
        <fullName evidence="4">Cysteine-rich and transmembrane domain-containing protein 1</fullName>
    </recommendedName>
</protein>
<dbReference type="AlphaFoldDB" id="A0AAV6TUP1"/>
<sequence>MAYPPQPTYSAYDQQPPQPCCGYPPNPQQPYYPQPPQPGSHQQPGCQPQPDMPPTVAQPTGGSYYPGQPPTQTIFCPVHARQAEDGLDHLCLLWCGLLTCCCWCPLVCPCMFCSKLMSTSSTSE</sequence>
<keyword evidence="3" id="KW-1185">Reference proteome</keyword>
<evidence type="ECO:0000313" key="3">
    <source>
        <dbReference type="Proteomes" id="UP000827092"/>
    </source>
</evidence>
<feature type="region of interest" description="Disordered" evidence="1">
    <location>
        <begin position="1"/>
        <end position="68"/>
    </location>
</feature>
<organism evidence="2 3">
    <name type="scientific">Oedothorax gibbosus</name>
    <dbReference type="NCBI Taxonomy" id="931172"/>
    <lineage>
        <taxon>Eukaryota</taxon>
        <taxon>Metazoa</taxon>
        <taxon>Ecdysozoa</taxon>
        <taxon>Arthropoda</taxon>
        <taxon>Chelicerata</taxon>
        <taxon>Arachnida</taxon>
        <taxon>Araneae</taxon>
        <taxon>Araneomorphae</taxon>
        <taxon>Entelegynae</taxon>
        <taxon>Araneoidea</taxon>
        <taxon>Linyphiidae</taxon>
        <taxon>Erigoninae</taxon>
        <taxon>Oedothorax</taxon>
    </lineage>
</organism>
<name>A0AAV6TUP1_9ARAC</name>
<evidence type="ECO:0008006" key="4">
    <source>
        <dbReference type="Google" id="ProtNLM"/>
    </source>
</evidence>
<evidence type="ECO:0000256" key="1">
    <source>
        <dbReference type="SAM" id="MobiDB-lite"/>
    </source>
</evidence>
<evidence type="ECO:0000313" key="2">
    <source>
        <dbReference type="EMBL" id="KAG8175717.1"/>
    </source>
</evidence>
<accession>A0AAV6TUP1</accession>
<reference evidence="2 3" key="1">
    <citation type="journal article" date="2022" name="Nat. Ecol. Evol.">
        <title>A masculinizing supergene underlies an exaggerated male reproductive morph in a spider.</title>
        <authorList>
            <person name="Hendrickx F."/>
            <person name="De Corte Z."/>
            <person name="Sonet G."/>
            <person name="Van Belleghem S.M."/>
            <person name="Kostlbacher S."/>
            <person name="Vangestel C."/>
        </authorList>
    </citation>
    <scope>NUCLEOTIDE SEQUENCE [LARGE SCALE GENOMIC DNA]</scope>
    <source>
        <strain evidence="2">W744_W776</strain>
    </source>
</reference>
<dbReference type="EMBL" id="JAFNEN010000958">
    <property type="protein sequence ID" value="KAG8175717.1"/>
    <property type="molecule type" value="Genomic_DNA"/>
</dbReference>
<feature type="compositionally biased region" description="Low complexity" evidence="1">
    <location>
        <begin position="39"/>
        <end position="49"/>
    </location>
</feature>
<feature type="compositionally biased region" description="Pro residues" evidence="1">
    <location>
        <begin position="16"/>
        <end position="38"/>
    </location>
</feature>
<comment type="caution">
    <text evidence="2">The sequence shown here is derived from an EMBL/GenBank/DDBJ whole genome shotgun (WGS) entry which is preliminary data.</text>
</comment>
<proteinExistence type="predicted"/>
<dbReference type="Proteomes" id="UP000827092">
    <property type="component" value="Unassembled WGS sequence"/>
</dbReference>